<feature type="region of interest" description="Disordered" evidence="1">
    <location>
        <begin position="1"/>
        <end position="20"/>
    </location>
</feature>
<evidence type="ECO:0000313" key="2">
    <source>
        <dbReference type="EMBL" id="TCS63069.1"/>
    </source>
</evidence>
<keyword evidence="3" id="KW-1185">Reference proteome</keyword>
<dbReference type="AlphaFoldDB" id="A0A4R3JAP8"/>
<sequence>MLDGVDSKDQGGASARVRSGAPPTLADHFVTCSKLGRYLTLPKSRRFVISDDVTGQTRMRTDAIAIASICSRDALVAQAAMLPLGRAALASRARKRAQYEELFDLIERQALDADVKTTAQGLLEEDFAEARIRALQADIGAFVSPARMRYRAFLEVVGELVKGRVSSGYFLDEFADFTKAVAGRLDFGIYSFCLDRLFALARIPMKVKKMLVAEILVYPPLIRRELLSNLLTNAQAGPGLIDFSRQVMHLNLSKTDVLEIELLEAVKNQRITMGEIETRFAQNAES</sequence>
<organism evidence="2 3">
    <name type="scientific">Varunaivibrio sulfuroxidans</name>
    <dbReference type="NCBI Taxonomy" id="1773489"/>
    <lineage>
        <taxon>Bacteria</taxon>
        <taxon>Pseudomonadati</taxon>
        <taxon>Pseudomonadota</taxon>
        <taxon>Alphaproteobacteria</taxon>
        <taxon>Rhodospirillales</taxon>
        <taxon>Magnetovibrionaceae</taxon>
        <taxon>Varunaivibrio</taxon>
    </lineage>
</organism>
<evidence type="ECO:0000256" key="1">
    <source>
        <dbReference type="SAM" id="MobiDB-lite"/>
    </source>
</evidence>
<gene>
    <name evidence="2" type="ORF">EDD55_104160</name>
</gene>
<protein>
    <submittedName>
        <fullName evidence="2">Uncharacterized protein</fullName>
    </submittedName>
</protein>
<dbReference type="EMBL" id="SLZW01000004">
    <property type="protein sequence ID" value="TCS63069.1"/>
    <property type="molecule type" value="Genomic_DNA"/>
</dbReference>
<dbReference type="Proteomes" id="UP000295304">
    <property type="component" value="Unassembled WGS sequence"/>
</dbReference>
<reference evidence="2 3" key="1">
    <citation type="submission" date="2019-03" db="EMBL/GenBank/DDBJ databases">
        <title>Genomic Encyclopedia of Type Strains, Phase IV (KMG-IV): sequencing the most valuable type-strain genomes for metagenomic binning, comparative biology and taxonomic classification.</title>
        <authorList>
            <person name="Goeker M."/>
        </authorList>
    </citation>
    <scope>NUCLEOTIDE SEQUENCE [LARGE SCALE GENOMIC DNA]</scope>
    <source>
        <strain evidence="2 3">DSM 101688</strain>
    </source>
</reference>
<proteinExistence type="predicted"/>
<accession>A0A4R3JAP8</accession>
<comment type="caution">
    <text evidence="2">The sequence shown here is derived from an EMBL/GenBank/DDBJ whole genome shotgun (WGS) entry which is preliminary data.</text>
</comment>
<dbReference type="OrthoDB" id="7329594at2"/>
<dbReference type="RefSeq" id="WP_132938803.1">
    <property type="nucleotide sequence ID" value="NZ_CP119676.1"/>
</dbReference>
<evidence type="ECO:0000313" key="3">
    <source>
        <dbReference type="Proteomes" id="UP000295304"/>
    </source>
</evidence>
<name>A0A4R3JAP8_9PROT</name>